<keyword evidence="1" id="KW-0472">Membrane</keyword>
<sequence>MVFYPVTFLLLLLTFVVQEFIPGIPMAQYATLFLPPVFFFAASVAVPFPVMLILAFTTGFLWDARYVPGVFEPVGKAAHSLISTGGNLPELDMAGGGFGFGLSILLFGLLGTFLQGVRPLFKRGRLELPVLLVGFTTFAWLFSEYMVMTFLRGSLHFPTAVWTKMITDTLLAMLASPLIFLFLYSLAGLSRYEIKYEGLRYSFDGR</sequence>
<name>A0A7W7YIZ6_9BACT</name>
<comment type="caution">
    <text evidence="2">The sequence shown here is derived from an EMBL/GenBank/DDBJ whole genome shotgun (WGS) entry which is preliminary data.</text>
</comment>
<keyword evidence="3" id="KW-1185">Reference proteome</keyword>
<keyword evidence="1" id="KW-0812">Transmembrane</keyword>
<feature type="transmembrane region" description="Helical" evidence="1">
    <location>
        <begin position="170"/>
        <end position="190"/>
    </location>
</feature>
<evidence type="ECO:0000256" key="1">
    <source>
        <dbReference type="SAM" id="Phobius"/>
    </source>
</evidence>
<gene>
    <name evidence="2" type="ORF">HNQ64_001243</name>
</gene>
<dbReference type="Proteomes" id="UP000534294">
    <property type="component" value="Unassembled WGS sequence"/>
</dbReference>
<feature type="transmembrane region" description="Helical" evidence="1">
    <location>
        <begin position="6"/>
        <end position="25"/>
    </location>
</feature>
<proteinExistence type="predicted"/>
<feature type="transmembrane region" description="Helical" evidence="1">
    <location>
        <begin position="37"/>
        <end position="62"/>
    </location>
</feature>
<organism evidence="2 3">
    <name type="scientific">Prosthecobacter dejongeii</name>
    <dbReference type="NCBI Taxonomy" id="48465"/>
    <lineage>
        <taxon>Bacteria</taxon>
        <taxon>Pseudomonadati</taxon>
        <taxon>Verrucomicrobiota</taxon>
        <taxon>Verrucomicrobiia</taxon>
        <taxon>Verrucomicrobiales</taxon>
        <taxon>Verrucomicrobiaceae</taxon>
        <taxon>Prosthecobacter</taxon>
    </lineage>
</organism>
<evidence type="ECO:0000313" key="2">
    <source>
        <dbReference type="EMBL" id="MBB5037001.1"/>
    </source>
</evidence>
<feature type="transmembrane region" description="Helical" evidence="1">
    <location>
        <begin position="93"/>
        <end position="114"/>
    </location>
</feature>
<keyword evidence="1" id="KW-1133">Transmembrane helix</keyword>
<feature type="transmembrane region" description="Helical" evidence="1">
    <location>
        <begin position="126"/>
        <end position="150"/>
    </location>
</feature>
<evidence type="ECO:0000313" key="3">
    <source>
        <dbReference type="Proteomes" id="UP000534294"/>
    </source>
</evidence>
<dbReference type="AlphaFoldDB" id="A0A7W7YIZ6"/>
<reference evidence="2 3" key="1">
    <citation type="submission" date="2020-08" db="EMBL/GenBank/DDBJ databases">
        <title>Genomic Encyclopedia of Type Strains, Phase IV (KMG-IV): sequencing the most valuable type-strain genomes for metagenomic binning, comparative biology and taxonomic classification.</title>
        <authorList>
            <person name="Goeker M."/>
        </authorList>
    </citation>
    <scope>NUCLEOTIDE SEQUENCE [LARGE SCALE GENOMIC DNA]</scope>
    <source>
        <strain evidence="2 3">DSM 12251</strain>
    </source>
</reference>
<dbReference type="EMBL" id="JACHIF010000002">
    <property type="protein sequence ID" value="MBB5037001.1"/>
    <property type="molecule type" value="Genomic_DNA"/>
</dbReference>
<accession>A0A7W7YIZ6</accession>
<dbReference type="RefSeq" id="WP_184206467.1">
    <property type="nucleotide sequence ID" value="NZ_JACHIF010000002.1"/>
</dbReference>
<protein>
    <submittedName>
        <fullName evidence="2">Cell shape-determining protein MreD</fullName>
    </submittedName>
</protein>